<keyword evidence="3" id="KW-1003">Cell membrane</keyword>
<proteinExistence type="inferred from homology"/>
<keyword evidence="12" id="KW-1185">Reference proteome</keyword>
<reference evidence="12" key="1">
    <citation type="journal article" date="2016" name="Genome Announc.">
        <title>Complete Genome Sequence of Brachyspira hyodysenteriae Type Strain B78 (ATCC 27164).</title>
        <authorList>
            <person name="Mirajkar N.S."/>
            <person name="Johnson T.J."/>
            <person name="Gebhart C.J."/>
        </authorList>
    </citation>
    <scope>NUCLEOTIDE SEQUENCE [LARGE SCALE GENOMIC DNA]</scope>
    <source>
        <strain evidence="12">B78</strain>
    </source>
</reference>
<evidence type="ECO:0000256" key="2">
    <source>
        <dbReference type="ARBA" id="ARBA00022448"/>
    </source>
</evidence>
<organism evidence="11 12">
    <name type="scientific">Brachyspira hyodysenteriae ATCC 27164</name>
    <dbReference type="NCBI Taxonomy" id="1266923"/>
    <lineage>
        <taxon>Bacteria</taxon>
        <taxon>Pseudomonadati</taxon>
        <taxon>Spirochaetota</taxon>
        <taxon>Spirochaetia</taxon>
        <taxon>Brachyspirales</taxon>
        <taxon>Brachyspiraceae</taxon>
        <taxon>Brachyspira</taxon>
    </lineage>
</organism>
<comment type="similarity">
    <text evidence="8">Belongs to the exbB/tolQ family.</text>
</comment>
<dbReference type="AlphaFoldDB" id="A0A3B6W5P1"/>
<dbReference type="Proteomes" id="UP000092328">
    <property type="component" value="Chromosome"/>
</dbReference>
<feature type="transmembrane region" description="Helical" evidence="9">
    <location>
        <begin position="12"/>
        <end position="34"/>
    </location>
</feature>
<keyword evidence="4 9" id="KW-0812">Transmembrane</keyword>
<comment type="subcellular location">
    <subcellularLocation>
        <location evidence="1">Cell membrane</location>
        <topology evidence="1">Multi-pass membrane protein</topology>
    </subcellularLocation>
    <subcellularLocation>
        <location evidence="8">Membrane</location>
        <topology evidence="8">Multi-pass membrane protein</topology>
    </subcellularLocation>
</comment>
<evidence type="ECO:0000256" key="7">
    <source>
        <dbReference type="ARBA" id="ARBA00023136"/>
    </source>
</evidence>
<feature type="transmembrane region" description="Helical" evidence="9">
    <location>
        <begin position="153"/>
        <end position="178"/>
    </location>
</feature>
<dbReference type="InterPro" id="IPR002898">
    <property type="entry name" value="MotA_ExbB_proton_chnl"/>
</dbReference>
<reference evidence="12" key="2">
    <citation type="journal article" date="2017" name="Genome Announc.">
        <title>Correction for Mirajkar et al., Complete Genome Sequence of Brachyspira hyodysenteriae Type Strain B78 (ATCC 27164).</title>
        <authorList>
            <person name="Mirajkar N.S."/>
            <person name="Johnson T.J."/>
            <person name="Gebhart C.J."/>
        </authorList>
    </citation>
    <scope>NUCLEOTIDE SEQUENCE [LARGE SCALE GENOMIC DNA]</scope>
    <source>
        <strain evidence="12">B78</strain>
    </source>
</reference>
<keyword evidence="7 9" id="KW-0472">Membrane</keyword>
<evidence type="ECO:0000259" key="10">
    <source>
        <dbReference type="Pfam" id="PF01618"/>
    </source>
</evidence>
<dbReference type="KEGG" id="bhd:BHYOB78_00315"/>
<gene>
    <name evidence="11" type="ORF">BHYOB78_00315</name>
</gene>
<dbReference type="PANTHER" id="PTHR30625:SF15">
    <property type="entry name" value="BIOPOLYMER TRANSPORT PROTEIN EXBB"/>
    <property type="match status" value="1"/>
</dbReference>
<feature type="domain" description="MotA/TolQ/ExbB proton channel" evidence="10">
    <location>
        <begin position="74"/>
        <end position="189"/>
    </location>
</feature>
<evidence type="ECO:0000313" key="12">
    <source>
        <dbReference type="Proteomes" id="UP000092328"/>
    </source>
</evidence>
<dbReference type="EMBL" id="CP015910">
    <property type="protein sequence ID" value="ANN62351.1"/>
    <property type="molecule type" value="Genomic_DNA"/>
</dbReference>
<dbReference type="InterPro" id="IPR050790">
    <property type="entry name" value="ExbB/TolQ_transport"/>
</dbReference>
<evidence type="ECO:0000313" key="11">
    <source>
        <dbReference type="EMBL" id="ANN62351.1"/>
    </source>
</evidence>
<evidence type="ECO:0000256" key="1">
    <source>
        <dbReference type="ARBA" id="ARBA00004651"/>
    </source>
</evidence>
<keyword evidence="5 8" id="KW-0653">Protein transport</keyword>
<dbReference type="GO" id="GO:0005886">
    <property type="term" value="C:plasma membrane"/>
    <property type="evidence" value="ECO:0007669"/>
    <property type="project" value="UniProtKB-SubCell"/>
</dbReference>
<evidence type="ECO:0000256" key="8">
    <source>
        <dbReference type="RuleBase" id="RU004057"/>
    </source>
</evidence>
<sequence>MDNIFGSESLLNSAMAICWIGLLISSVLGLTIVVDRFIYFTRIKSQDNSLAPKLISLIKDKELKAAIALCETSKSPLANIIMSGLKNSDMPKESMQSASNKELPRLERFISALSTISTVAPLLGLLGTILGMIQSFAVISVAGSGNPSALASGIANALLTTAAGLIIAIPTVVFYNYFVNTLNERILFIENLSNEVSDYIINDSNTKTEN</sequence>
<keyword evidence="6 9" id="KW-1133">Transmembrane helix</keyword>
<dbReference type="RefSeq" id="WP_020063618.1">
    <property type="nucleotide sequence ID" value="NZ_CP015910.2"/>
</dbReference>
<dbReference type="Pfam" id="PF01618">
    <property type="entry name" value="MotA_ExbB"/>
    <property type="match status" value="1"/>
</dbReference>
<feature type="transmembrane region" description="Helical" evidence="9">
    <location>
        <begin position="109"/>
        <end position="133"/>
    </location>
</feature>
<keyword evidence="2 8" id="KW-0813">Transport</keyword>
<dbReference type="GO" id="GO:0017038">
    <property type="term" value="P:protein import"/>
    <property type="evidence" value="ECO:0007669"/>
    <property type="project" value="TreeGrafter"/>
</dbReference>
<evidence type="ECO:0000256" key="9">
    <source>
        <dbReference type="SAM" id="Phobius"/>
    </source>
</evidence>
<evidence type="ECO:0000256" key="5">
    <source>
        <dbReference type="ARBA" id="ARBA00022927"/>
    </source>
</evidence>
<dbReference type="OrthoDB" id="4045at2"/>
<dbReference type="PANTHER" id="PTHR30625">
    <property type="entry name" value="PROTEIN TOLQ"/>
    <property type="match status" value="1"/>
</dbReference>
<accession>A0A3B6W5P1</accession>
<evidence type="ECO:0000256" key="4">
    <source>
        <dbReference type="ARBA" id="ARBA00022692"/>
    </source>
</evidence>
<protein>
    <submittedName>
        <fullName evidence="11">Biopolymer transporter ExbB</fullName>
    </submittedName>
</protein>
<evidence type="ECO:0000256" key="3">
    <source>
        <dbReference type="ARBA" id="ARBA00022475"/>
    </source>
</evidence>
<name>A0A3B6W5P1_BRAHO</name>
<evidence type="ECO:0000256" key="6">
    <source>
        <dbReference type="ARBA" id="ARBA00022989"/>
    </source>
</evidence>